<protein>
    <submittedName>
        <fullName evidence="1">Uncharacterized protein</fullName>
    </submittedName>
</protein>
<accession>A0A0U9HKB8</accession>
<keyword evidence="2" id="KW-1185">Reference proteome</keyword>
<reference evidence="1 2" key="1">
    <citation type="journal article" date="2014" name="Nat. Commun.">
        <title>Klebsormidium flaccidum genome reveals primary factors for plant terrestrial adaptation.</title>
        <authorList>
            <person name="Hori K."/>
            <person name="Maruyama F."/>
            <person name="Fujisawa T."/>
            <person name="Togashi T."/>
            <person name="Yamamoto N."/>
            <person name="Seo M."/>
            <person name="Sato S."/>
            <person name="Yamada T."/>
            <person name="Mori H."/>
            <person name="Tajima N."/>
            <person name="Moriyama T."/>
            <person name="Ikeuchi M."/>
            <person name="Watanabe M."/>
            <person name="Wada H."/>
            <person name="Kobayashi K."/>
            <person name="Saito M."/>
            <person name="Masuda T."/>
            <person name="Sasaki-Sekimoto Y."/>
            <person name="Mashiguchi K."/>
            <person name="Awai K."/>
            <person name="Shimojima M."/>
            <person name="Masuda S."/>
            <person name="Iwai M."/>
            <person name="Nobusawa T."/>
            <person name="Narise T."/>
            <person name="Kondo S."/>
            <person name="Saito H."/>
            <person name="Sato R."/>
            <person name="Murakawa M."/>
            <person name="Ihara Y."/>
            <person name="Oshima-Yamada Y."/>
            <person name="Ohtaka K."/>
            <person name="Satoh M."/>
            <person name="Sonobe K."/>
            <person name="Ishii M."/>
            <person name="Ohtani R."/>
            <person name="Kanamori-Sato M."/>
            <person name="Honoki R."/>
            <person name="Miyazaki D."/>
            <person name="Mochizuki H."/>
            <person name="Umetsu J."/>
            <person name="Higashi K."/>
            <person name="Shibata D."/>
            <person name="Kamiya Y."/>
            <person name="Sato N."/>
            <person name="Nakamura Y."/>
            <person name="Tabata S."/>
            <person name="Ida S."/>
            <person name="Kurokawa K."/>
            <person name="Ohta H."/>
        </authorList>
    </citation>
    <scope>NUCLEOTIDE SEQUENCE [LARGE SCALE GENOMIC DNA]</scope>
    <source>
        <strain evidence="1 2">NIES-2285</strain>
    </source>
</reference>
<evidence type="ECO:0000313" key="1">
    <source>
        <dbReference type="EMBL" id="GAQ86433.1"/>
    </source>
</evidence>
<evidence type="ECO:0000313" key="2">
    <source>
        <dbReference type="Proteomes" id="UP000054558"/>
    </source>
</evidence>
<dbReference type="Proteomes" id="UP000054558">
    <property type="component" value="Unassembled WGS sequence"/>
</dbReference>
<proteinExistence type="predicted"/>
<dbReference type="OrthoDB" id="3208495at2759"/>
<gene>
    <name evidence="1" type="ORF">KFL_002880180</name>
</gene>
<dbReference type="AlphaFoldDB" id="A0A0U9HKB8"/>
<organism evidence="1 2">
    <name type="scientific">Klebsormidium nitens</name>
    <name type="common">Green alga</name>
    <name type="synonym">Ulothrix nitens</name>
    <dbReference type="NCBI Taxonomy" id="105231"/>
    <lineage>
        <taxon>Eukaryota</taxon>
        <taxon>Viridiplantae</taxon>
        <taxon>Streptophyta</taxon>
        <taxon>Klebsormidiophyceae</taxon>
        <taxon>Klebsormidiales</taxon>
        <taxon>Klebsormidiaceae</taxon>
        <taxon>Klebsormidium</taxon>
    </lineage>
</organism>
<dbReference type="EMBL" id="DF237237">
    <property type="protein sequence ID" value="GAQ86433.1"/>
    <property type="molecule type" value="Genomic_DNA"/>
</dbReference>
<dbReference type="InterPro" id="IPR041078">
    <property type="entry name" value="Plavaka"/>
</dbReference>
<name>A0A0U9HKB8_KLENI</name>
<sequence length="359" mass="40899">MLDFLTNACQGRGLSNSDIDWLLGIIFHPDFDRTELRFRNAKEFRKFQDGLQAIQNAMAAMELDGLVPDEKERIDGVVAAVAMYSDPTAVSGDMSVTGWPVTLTIRNIGSSVQHRGEYAVLVGVVSQLQELPEFGFIASSRAFKERRSTLLWQCETQILALLKAASSRGVFMRDPWGVLRKVYPGLYSYSCDLQEAYKLGVVKSGRCLDCLVPPSELNDLEGRWPERSEAFMGRVVAACTAALEEREPGVGCLWNWYEGLDLPEDVRDSYRALVPDPLHGIYLGIWLYLVDGIRDWAKRRYSSQLAAKKVRTIDARLRGMPRESGFRLPRRKGVYMEKKKTFKAYEQRNMMQWKRLHLI</sequence>
<dbReference type="Pfam" id="PF18759">
    <property type="entry name" value="Plavaka"/>
    <property type="match status" value="1"/>
</dbReference>